<sequence>MFNQRYKNKTIIVAADIHNDSSFKLISEACDMADQWDADLHLAYSIDMPAAFTDPTVYAYWPQLQGALKELPYSEFEHDKSFIIDTFPFEANHIHIMTGDVALRVAELAKSIDASLIVTGKSHHKFHITHNHAKQILQAVDTDILFLK</sequence>
<comment type="caution">
    <text evidence="2">The sequence shown here is derived from an EMBL/GenBank/DDBJ whole genome shotgun (WGS) entry which is preliminary data.</text>
</comment>
<dbReference type="AlphaFoldDB" id="Q1YZ12"/>
<accession>Q1YZ12</accession>
<dbReference type="EMBL" id="AAPH01000033">
    <property type="protein sequence ID" value="EAS41529.1"/>
    <property type="molecule type" value="Genomic_DNA"/>
</dbReference>
<dbReference type="RefSeq" id="WP_006229576.1">
    <property type="nucleotide sequence ID" value="NZ_CH724134.1"/>
</dbReference>
<feature type="domain" description="UspA" evidence="1">
    <location>
        <begin position="8"/>
        <end position="145"/>
    </location>
</feature>
<dbReference type="HOGENOM" id="CLU_1757122_0_0_6"/>
<name>Q1YZ12_9GAMM</name>
<organism evidence="2 3">
    <name type="scientific">Photobacterium profundum 3TCK</name>
    <dbReference type="NCBI Taxonomy" id="314280"/>
    <lineage>
        <taxon>Bacteria</taxon>
        <taxon>Pseudomonadati</taxon>
        <taxon>Pseudomonadota</taxon>
        <taxon>Gammaproteobacteria</taxon>
        <taxon>Vibrionales</taxon>
        <taxon>Vibrionaceae</taxon>
        <taxon>Photobacterium</taxon>
    </lineage>
</organism>
<protein>
    <recommendedName>
        <fullName evidence="1">UspA domain-containing protein</fullName>
    </recommendedName>
</protein>
<dbReference type="SUPFAM" id="SSF52402">
    <property type="entry name" value="Adenine nucleotide alpha hydrolases-like"/>
    <property type="match status" value="1"/>
</dbReference>
<dbReference type="InterPro" id="IPR006016">
    <property type="entry name" value="UspA"/>
</dbReference>
<dbReference type="Gene3D" id="3.40.50.12370">
    <property type="match status" value="1"/>
</dbReference>
<gene>
    <name evidence="2" type="ORF">P3TCK_07801</name>
</gene>
<evidence type="ECO:0000259" key="1">
    <source>
        <dbReference type="Pfam" id="PF00582"/>
    </source>
</evidence>
<reference evidence="2 3" key="1">
    <citation type="submission" date="2006-03" db="EMBL/GenBank/DDBJ databases">
        <authorList>
            <person name="Bartlett D.H."/>
            <person name="Valle G."/>
            <person name="Lauro F.M."/>
            <person name="Vezzi A."/>
            <person name="Simonato F."/>
            <person name="Eloe E."/>
            <person name="Vitulo N."/>
            <person name="Stratton T.K."/>
            <person name="D'angelo M."/>
            <person name="Ferriera S."/>
            <person name="Johnson J."/>
            <person name="Kravitz S."/>
            <person name="Beeson K."/>
            <person name="Sutton G."/>
            <person name="Rogers Y."/>
            <person name="Friedman R."/>
            <person name="Frazier M."/>
            <person name="Venter J.C."/>
        </authorList>
    </citation>
    <scope>NUCLEOTIDE SEQUENCE [LARGE SCALE GENOMIC DNA]</scope>
    <source>
        <strain evidence="2 3">3TCK</strain>
    </source>
</reference>
<dbReference type="Proteomes" id="UP000003789">
    <property type="component" value="Unassembled WGS sequence"/>
</dbReference>
<proteinExistence type="predicted"/>
<evidence type="ECO:0000313" key="3">
    <source>
        <dbReference type="Proteomes" id="UP000003789"/>
    </source>
</evidence>
<dbReference type="Pfam" id="PF00582">
    <property type="entry name" value="Usp"/>
    <property type="match status" value="1"/>
</dbReference>
<evidence type="ECO:0000313" key="2">
    <source>
        <dbReference type="EMBL" id="EAS41529.1"/>
    </source>
</evidence>